<organism evidence="1 2">
    <name type="scientific">Nannocystis punicea</name>
    <dbReference type="NCBI Taxonomy" id="2995304"/>
    <lineage>
        <taxon>Bacteria</taxon>
        <taxon>Pseudomonadati</taxon>
        <taxon>Myxococcota</taxon>
        <taxon>Polyangia</taxon>
        <taxon>Nannocystales</taxon>
        <taxon>Nannocystaceae</taxon>
        <taxon>Nannocystis</taxon>
    </lineage>
</organism>
<evidence type="ECO:0000313" key="2">
    <source>
        <dbReference type="Proteomes" id="UP001164459"/>
    </source>
</evidence>
<accession>A0ABY7H0G0</accession>
<protein>
    <submittedName>
        <fullName evidence="1">Uncharacterized protein</fullName>
    </submittedName>
</protein>
<dbReference type="EMBL" id="CP114040">
    <property type="protein sequence ID" value="WAS92692.1"/>
    <property type="molecule type" value="Genomic_DNA"/>
</dbReference>
<dbReference type="Proteomes" id="UP001164459">
    <property type="component" value="Chromosome"/>
</dbReference>
<sequence length="560" mass="61640">MSAFSFLMVVDAARPSHADKSPRFPEIAHARGFVPLAWLALFEPDDLHVMPRRGGRATLTGFTTIARARENLARRSAMLGDMFASYKVGDRHVPILDRHLQRLDPERHVQVWTDDLDAPWQAADKPAIAALIRGFDRNDNDAWTALLRAVDTRRDVTGLPTFRDFADAVGRCVGWLAGEPAPGSAHVFEPILERFAEHFAQAIEQAWAAAIPEILHDLWWWAGEHDRCYAVVERLDRARAAERLAWYAALDPDPRRASERAAQARALAPRVKVAPRREEFEIWPDHLAAELSADPARALAMVEETTPGYERRALATRIAFTLRDIPPAWHADILAHGASAENDYMEGTIVPVERWVREWTAERCGGPPVLAAAEADLLAAARRAAEAFATTFGIVPGRAPPTPKRVARVVEDLVASRTTGRLAGLLPLLLQLGEAGEVERVREAVEQVERAVGTLLGHDYKFAREVVSFIPGRALEADADHLGVVDLAAWPYRSALVADGLTRDGEHIRALALANELLEDPPGTHECKVIGRLARTALHGHDDGPARLTAIATAVLARLP</sequence>
<dbReference type="RefSeq" id="WP_269035049.1">
    <property type="nucleotide sequence ID" value="NZ_CP114040.1"/>
</dbReference>
<keyword evidence="2" id="KW-1185">Reference proteome</keyword>
<name>A0ABY7H0G0_9BACT</name>
<gene>
    <name evidence="1" type="ORF">O0S08_41460</name>
</gene>
<proteinExistence type="predicted"/>
<evidence type="ECO:0000313" key="1">
    <source>
        <dbReference type="EMBL" id="WAS92692.1"/>
    </source>
</evidence>
<reference evidence="1" key="1">
    <citation type="submission" date="2022-11" db="EMBL/GenBank/DDBJ databases">
        <title>Minimal conservation of predation-associated metabolite biosynthetic gene clusters underscores biosynthetic potential of Myxococcota including descriptions for ten novel species: Archangium lansinium sp. nov., Myxococcus landrumus sp. nov., Nannocystis bai.</title>
        <authorList>
            <person name="Ahearne A."/>
            <person name="Stevens C."/>
            <person name="Dowd S."/>
        </authorList>
    </citation>
    <scope>NUCLEOTIDE SEQUENCE</scope>
    <source>
        <strain evidence="1">Fl3</strain>
    </source>
</reference>